<accession>A0A975GH14</accession>
<dbReference type="PANTHER" id="PTHR43409:SF16">
    <property type="entry name" value="SLR0320 PROTEIN"/>
    <property type="match status" value="1"/>
</dbReference>
<evidence type="ECO:0000256" key="4">
    <source>
        <dbReference type="ARBA" id="ARBA00023004"/>
    </source>
</evidence>
<keyword evidence="9" id="KW-1185">Reference proteome</keyword>
<dbReference type="Gene3D" id="3.40.50.280">
    <property type="entry name" value="Cobalamin-binding domain"/>
    <property type="match status" value="1"/>
</dbReference>
<evidence type="ECO:0000256" key="3">
    <source>
        <dbReference type="ARBA" id="ARBA00022723"/>
    </source>
</evidence>
<dbReference type="SFLD" id="SFLDS00029">
    <property type="entry name" value="Radical_SAM"/>
    <property type="match status" value="1"/>
</dbReference>
<feature type="domain" description="B12-binding" evidence="6">
    <location>
        <begin position="1"/>
        <end position="143"/>
    </location>
</feature>
<dbReference type="InterPro" id="IPR006638">
    <property type="entry name" value="Elp3/MiaA/NifB-like_rSAM"/>
</dbReference>
<comment type="cofactor">
    <cofactor evidence="1">
        <name>[4Fe-4S] cluster</name>
        <dbReference type="ChEBI" id="CHEBI:49883"/>
    </cofactor>
</comment>
<dbReference type="Gene3D" id="3.80.30.20">
    <property type="entry name" value="tm_1862 like domain"/>
    <property type="match status" value="1"/>
</dbReference>
<dbReference type="InterPro" id="IPR006158">
    <property type="entry name" value="Cobalamin-bd"/>
</dbReference>
<feature type="domain" description="Radical SAM core" evidence="7">
    <location>
        <begin position="178"/>
        <end position="403"/>
    </location>
</feature>
<dbReference type="InterPro" id="IPR007197">
    <property type="entry name" value="rSAM"/>
</dbReference>
<dbReference type="NCBIfam" id="TIGR04072">
    <property type="entry name" value="rSAM_ladder_B12"/>
    <property type="match status" value="1"/>
</dbReference>
<proteinExistence type="predicted"/>
<dbReference type="Pfam" id="PF04055">
    <property type="entry name" value="Radical_SAM"/>
    <property type="match status" value="1"/>
</dbReference>
<keyword evidence="2" id="KW-0949">S-adenosyl-L-methionine</keyword>
<dbReference type="InterPro" id="IPR023969">
    <property type="entry name" value="CHP04072_B12-bd/rSAM"/>
</dbReference>
<protein>
    <submittedName>
        <fullName evidence="8">Cobalamin-binding radical SAM protein</fullName>
    </submittedName>
</protein>
<dbReference type="InterPro" id="IPR058240">
    <property type="entry name" value="rSAM_sf"/>
</dbReference>
<evidence type="ECO:0000256" key="2">
    <source>
        <dbReference type="ARBA" id="ARBA00022691"/>
    </source>
</evidence>
<dbReference type="Pfam" id="PF02310">
    <property type="entry name" value="B12-binding"/>
    <property type="match status" value="1"/>
</dbReference>
<dbReference type="InterPro" id="IPR034466">
    <property type="entry name" value="Methyltransferase_Class_B"/>
</dbReference>
<keyword evidence="4" id="KW-0408">Iron</keyword>
<dbReference type="AlphaFoldDB" id="A0A975GH14"/>
<keyword evidence="3" id="KW-0479">Metal-binding</keyword>
<dbReference type="KEGG" id="dli:dnl_31170"/>
<dbReference type="GO" id="GO:0003824">
    <property type="term" value="F:catalytic activity"/>
    <property type="evidence" value="ECO:0007669"/>
    <property type="project" value="InterPro"/>
</dbReference>
<dbReference type="InterPro" id="IPR051198">
    <property type="entry name" value="BchE-like"/>
</dbReference>
<dbReference type="SMART" id="SM00729">
    <property type="entry name" value="Elp3"/>
    <property type="match status" value="1"/>
</dbReference>
<keyword evidence="5" id="KW-0411">Iron-sulfur</keyword>
<name>A0A975GH14_9BACT</name>
<dbReference type="PROSITE" id="PS51332">
    <property type="entry name" value="B12_BINDING"/>
    <property type="match status" value="1"/>
</dbReference>
<dbReference type="EMBL" id="CP061799">
    <property type="protein sequence ID" value="QTA80804.1"/>
    <property type="molecule type" value="Genomic_DNA"/>
</dbReference>
<dbReference type="SFLD" id="SFLDG01082">
    <property type="entry name" value="B12-binding_domain_containing"/>
    <property type="match status" value="1"/>
</dbReference>
<dbReference type="GO" id="GO:0005829">
    <property type="term" value="C:cytosol"/>
    <property type="evidence" value="ECO:0007669"/>
    <property type="project" value="TreeGrafter"/>
</dbReference>
<dbReference type="GO" id="GO:0051539">
    <property type="term" value="F:4 iron, 4 sulfur cluster binding"/>
    <property type="evidence" value="ECO:0007669"/>
    <property type="project" value="UniProtKB-KW"/>
</dbReference>
<dbReference type="GO" id="GO:0031419">
    <property type="term" value="F:cobalamin binding"/>
    <property type="evidence" value="ECO:0007669"/>
    <property type="project" value="InterPro"/>
</dbReference>
<organism evidence="8 9">
    <name type="scientific">Desulfonema limicola</name>
    <dbReference type="NCBI Taxonomy" id="45656"/>
    <lineage>
        <taxon>Bacteria</taxon>
        <taxon>Pseudomonadati</taxon>
        <taxon>Thermodesulfobacteriota</taxon>
        <taxon>Desulfobacteria</taxon>
        <taxon>Desulfobacterales</taxon>
        <taxon>Desulfococcaceae</taxon>
        <taxon>Desulfonema</taxon>
    </lineage>
</organism>
<dbReference type="Proteomes" id="UP000663720">
    <property type="component" value="Chromosome"/>
</dbReference>
<dbReference type="PROSITE" id="PS51918">
    <property type="entry name" value="RADICAL_SAM"/>
    <property type="match status" value="1"/>
</dbReference>
<dbReference type="SFLD" id="SFLDG01123">
    <property type="entry name" value="methyltransferase_(Class_B)"/>
    <property type="match status" value="1"/>
</dbReference>
<reference evidence="8" key="1">
    <citation type="journal article" date="2021" name="Microb. Physiol.">
        <title>Proteogenomic Insights into the Physiology of Marine, Sulfate-Reducing, Filamentous Desulfonema limicola and Desulfonema magnum.</title>
        <authorList>
            <person name="Schnaars V."/>
            <person name="Wohlbrand L."/>
            <person name="Scheve S."/>
            <person name="Hinrichs C."/>
            <person name="Reinhardt R."/>
            <person name="Rabus R."/>
        </authorList>
    </citation>
    <scope>NUCLEOTIDE SEQUENCE</scope>
    <source>
        <strain evidence="8">5ac10</strain>
    </source>
</reference>
<dbReference type="GO" id="GO:0046872">
    <property type="term" value="F:metal ion binding"/>
    <property type="evidence" value="ECO:0007669"/>
    <property type="project" value="UniProtKB-KW"/>
</dbReference>
<evidence type="ECO:0000259" key="7">
    <source>
        <dbReference type="PROSITE" id="PS51918"/>
    </source>
</evidence>
<evidence type="ECO:0000259" key="6">
    <source>
        <dbReference type="PROSITE" id="PS51332"/>
    </source>
</evidence>
<evidence type="ECO:0000256" key="5">
    <source>
        <dbReference type="ARBA" id="ARBA00023014"/>
    </source>
</evidence>
<dbReference type="SUPFAM" id="SSF102114">
    <property type="entry name" value="Radical SAM enzymes"/>
    <property type="match status" value="1"/>
</dbReference>
<gene>
    <name evidence="8" type="ORF">dnl_31170</name>
</gene>
<dbReference type="RefSeq" id="WP_207692373.1">
    <property type="nucleotide sequence ID" value="NZ_CP061799.1"/>
</dbReference>
<dbReference type="InterPro" id="IPR023404">
    <property type="entry name" value="rSAM_horseshoe"/>
</dbReference>
<sequence>MKVLLISTNTLTVPYPVYPLGLDYVAHAVSDFHQVKIADMNQAGSCKSLGDLIDEFSPDIIGLSLRNIDNTDTSDPRGFIGQYQETARVVRKHSRSPLILGGSGFTIFPDEIMNALDADYGIIGEGERLILLLDAIEKNEDISSIPGIITRNSGKKIPAPWNRAFAVKFDPDASYLDFYLNKGGMLNLQTRRGCSFQCIYCTYPHIEGRVLRPVAPEQAAAAALKLQKAGARYFFITDSAFNADYKHSTEVALAFKKAKISIPWGAFFAPVKPPPDYYKILADAGLTHVEFGTEALSEKMLKSYKKPFSIEHVLISHQAALDAGLYSAHYFLFGGPGEDINTLNQTLVNIEKLNKAVFFFFCGMRIYPHTALYDIALNEGQITKEQNLLEPVFYHSKSISSKDIINHVKNKAENRANWVIGAGGDKTADIVSRMYEKGFSGPLWEYLIQ</sequence>
<evidence type="ECO:0000313" key="8">
    <source>
        <dbReference type="EMBL" id="QTA80804.1"/>
    </source>
</evidence>
<evidence type="ECO:0000256" key="1">
    <source>
        <dbReference type="ARBA" id="ARBA00001966"/>
    </source>
</evidence>
<dbReference type="PANTHER" id="PTHR43409">
    <property type="entry name" value="ANAEROBIC MAGNESIUM-PROTOPORPHYRIN IX MONOMETHYL ESTER CYCLASE-RELATED"/>
    <property type="match status" value="1"/>
</dbReference>
<evidence type="ECO:0000313" key="9">
    <source>
        <dbReference type="Proteomes" id="UP000663720"/>
    </source>
</evidence>